<accession>A0A6J5G3S3</accession>
<keyword evidence="2" id="KW-1185">Reference proteome</keyword>
<organism evidence="1 2">
    <name type="scientific">Paraburkholderia fynbosensis</name>
    <dbReference type="NCBI Taxonomy" id="1200993"/>
    <lineage>
        <taxon>Bacteria</taxon>
        <taxon>Pseudomonadati</taxon>
        <taxon>Pseudomonadota</taxon>
        <taxon>Betaproteobacteria</taxon>
        <taxon>Burkholderiales</taxon>
        <taxon>Burkholderiaceae</taxon>
        <taxon>Paraburkholderia</taxon>
    </lineage>
</organism>
<dbReference type="Proteomes" id="UP000494252">
    <property type="component" value="Unassembled WGS sequence"/>
</dbReference>
<evidence type="ECO:0000313" key="1">
    <source>
        <dbReference type="EMBL" id="CAB3792863.1"/>
    </source>
</evidence>
<proteinExistence type="predicted"/>
<dbReference type="EMBL" id="CADIKI010000009">
    <property type="protein sequence ID" value="CAB3792863.1"/>
    <property type="molecule type" value="Genomic_DNA"/>
</dbReference>
<dbReference type="AlphaFoldDB" id="A0A6J5G3S3"/>
<gene>
    <name evidence="1" type="ORF">LMG27177_03277</name>
</gene>
<name>A0A6J5G3S3_9BURK</name>
<sequence>MRPAALYRPRAGRACPGELAQINRGMTVGLTCSGRKIRGLVLPQQKTLISFKPLAPHSTSCYNPFTKSNKI</sequence>
<protein>
    <submittedName>
        <fullName evidence="1">Uncharacterized protein</fullName>
    </submittedName>
</protein>
<evidence type="ECO:0000313" key="2">
    <source>
        <dbReference type="Proteomes" id="UP000494252"/>
    </source>
</evidence>
<reference evidence="1 2" key="1">
    <citation type="submission" date="2020-04" db="EMBL/GenBank/DDBJ databases">
        <authorList>
            <person name="De Canck E."/>
        </authorList>
    </citation>
    <scope>NUCLEOTIDE SEQUENCE [LARGE SCALE GENOMIC DNA]</scope>
    <source>
        <strain evidence="1 2">LMG 27177</strain>
    </source>
</reference>